<accession>A0ABX5VME5</accession>
<feature type="compositionally biased region" description="Polar residues" evidence="8">
    <location>
        <begin position="1"/>
        <end position="12"/>
    </location>
</feature>
<sequence length="305" mass="33550">MSAALPTTQQPGSPDLPPVISDPTLRPNRPGRRDRGWAAAATSAALWIYAAVATVPLLIMLLNSLRTNRELATEPLGVPLRPDFTSYQRAWIEASFSTYFMNSIIVTVTSVVIATAVSLLAAYALARAKGRIMSVVEAIFISGLMMPVFLMIVPIFYLLDSFGLISTRLGLVMVYAAVSIPFSVFVLTTFFRQLPGELEEAARLDGAGPFRMFWSVMAPLVRPAIATVIVFRFVPIWNDFFYPLILIRNRENYTLPVGLTTFFGEYQTDWSTLFAGLVIATLPLILLFLVATRQIIAGLTSGMGK</sequence>
<keyword evidence="11" id="KW-1185">Reference proteome</keyword>
<dbReference type="PANTHER" id="PTHR43744:SF12">
    <property type="entry name" value="ABC TRANSPORTER PERMEASE PROTEIN MG189-RELATED"/>
    <property type="match status" value="1"/>
</dbReference>
<dbReference type="PROSITE" id="PS50928">
    <property type="entry name" value="ABC_TM1"/>
    <property type="match status" value="1"/>
</dbReference>
<evidence type="ECO:0000313" key="11">
    <source>
        <dbReference type="Proteomes" id="UP000313948"/>
    </source>
</evidence>
<evidence type="ECO:0000256" key="3">
    <source>
        <dbReference type="ARBA" id="ARBA00022475"/>
    </source>
</evidence>
<dbReference type="SUPFAM" id="SSF161098">
    <property type="entry name" value="MetI-like"/>
    <property type="match status" value="1"/>
</dbReference>
<keyword evidence="3" id="KW-1003">Cell membrane</keyword>
<dbReference type="InterPro" id="IPR000515">
    <property type="entry name" value="MetI-like"/>
</dbReference>
<dbReference type="Proteomes" id="UP000313948">
    <property type="component" value="Chromosome"/>
</dbReference>
<reference evidence="10 11" key="1">
    <citation type="submission" date="2019-05" db="EMBL/GenBank/DDBJ databases">
        <title>Georgenia *** sp. nov., and Georgenia *** sp. nov., isolated from the intestinal contents of plateau pika (Ochotona curzoniae) in the Qinghai-Tibet plateau of China.</title>
        <authorList>
            <person name="Tian Z."/>
        </authorList>
    </citation>
    <scope>NUCLEOTIDE SEQUENCE [LARGE SCALE GENOMIC DNA]</scope>
    <source>
        <strain evidence="10 11">Z294</strain>
    </source>
</reference>
<evidence type="ECO:0000256" key="4">
    <source>
        <dbReference type="ARBA" id="ARBA00022692"/>
    </source>
</evidence>
<comment type="similarity">
    <text evidence="7">Belongs to the binding-protein-dependent transport system permease family.</text>
</comment>
<keyword evidence="2 7" id="KW-0813">Transport</keyword>
<dbReference type="CDD" id="cd06261">
    <property type="entry name" value="TM_PBP2"/>
    <property type="match status" value="1"/>
</dbReference>
<dbReference type="InterPro" id="IPR035906">
    <property type="entry name" value="MetI-like_sf"/>
</dbReference>
<keyword evidence="6 7" id="KW-0472">Membrane</keyword>
<evidence type="ECO:0000256" key="7">
    <source>
        <dbReference type="RuleBase" id="RU363032"/>
    </source>
</evidence>
<proteinExistence type="inferred from homology"/>
<feature type="transmembrane region" description="Helical" evidence="7">
    <location>
        <begin position="36"/>
        <end position="62"/>
    </location>
</feature>
<keyword evidence="4 7" id="KW-0812">Transmembrane</keyword>
<dbReference type="RefSeq" id="WP_139072594.1">
    <property type="nucleotide sequence ID" value="NZ_CP040899.1"/>
</dbReference>
<feature type="transmembrane region" description="Helical" evidence="7">
    <location>
        <begin position="104"/>
        <end position="126"/>
    </location>
</feature>
<dbReference type="EMBL" id="CP040899">
    <property type="protein sequence ID" value="QDB78005.1"/>
    <property type="molecule type" value="Genomic_DNA"/>
</dbReference>
<organism evidence="10 11">
    <name type="scientific">Georgenia wutianyii</name>
    <dbReference type="NCBI Taxonomy" id="2585135"/>
    <lineage>
        <taxon>Bacteria</taxon>
        <taxon>Bacillati</taxon>
        <taxon>Actinomycetota</taxon>
        <taxon>Actinomycetes</taxon>
        <taxon>Micrococcales</taxon>
        <taxon>Bogoriellaceae</taxon>
        <taxon>Georgenia</taxon>
    </lineage>
</organism>
<feature type="transmembrane region" description="Helical" evidence="7">
    <location>
        <begin position="270"/>
        <end position="291"/>
    </location>
</feature>
<evidence type="ECO:0000256" key="2">
    <source>
        <dbReference type="ARBA" id="ARBA00022448"/>
    </source>
</evidence>
<dbReference type="PANTHER" id="PTHR43744">
    <property type="entry name" value="ABC TRANSPORTER PERMEASE PROTEIN MG189-RELATED-RELATED"/>
    <property type="match status" value="1"/>
</dbReference>
<evidence type="ECO:0000256" key="8">
    <source>
        <dbReference type="SAM" id="MobiDB-lite"/>
    </source>
</evidence>
<keyword evidence="5 7" id="KW-1133">Transmembrane helix</keyword>
<evidence type="ECO:0000256" key="6">
    <source>
        <dbReference type="ARBA" id="ARBA00023136"/>
    </source>
</evidence>
<feature type="transmembrane region" description="Helical" evidence="7">
    <location>
        <begin position="171"/>
        <end position="191"/>
    </location>
</feature>
<evidence type="ECO:0000256" key="1">
    <source>
        <dbReference type="ARBA" id="ARBA00004651"/>
    </source>
</evidence>
<evidence type="ECO:0000256" key="5">
    <source>
        <dbReference type="ARBA" id="ARBA00022989"/>
    </source>
</evidence>
<evidence type="ECO:0000313" key="10">
    <source>
        <dbReference type="EMBL" id="QDB78005.1"/>
    </source>
</evidence>
<protein>
    <submittedName>
        <fullName evidence="10">Carbohydrate ABC transporter permease</fullName>
    </submittedName>
</protein>
<comment type="subcellular location">
    <subcellularLocation>
        <location evidence="1 7">Cell membrane</location>
        <topology evidence="1 7">Multi-pass membrane protein</topology>
    </subcellularLocation>
</comment>
<feature type="transmembrane region" description="Helical" evidence="7">
    <location>
        <begin position="138"/>
        <end position="159"/>
    </location>
</feature>
<gene>
    <name evidence="10" type="ORF">FE251_00290</name>
</gene>
<feature type="domain" description="ABC transmembrane type-1" evidence="9">
    <location>
        <begin position="100"/>
        <end position="291"/>
    </location>
</feature>
<dbReference type="Pfam" id="PF00528">
    <property type="entry name" value="BPD_transp_1"/>
    <property type="match status" value="1"/>
</dbReference>
<dbReference type="Gene3D" id="1.10.3720.10">
    <property type="entry name" value="MetI-like"/>
    <property type="match status" value="1"/>
</dbReference>
<feature type="region of interest" description="Disordered" evidence="8">
    <location>
        <begin position="1"/>
        <end position="34"/>
    </location>
</feature>
<evidence type="ECO:0000259" key="9">
    <source>
        <dbReference type="PROSITE" id="PS50928"/>
    </source>
</evidence>
<feature type="transmembrane region" description="Helical" evidence="7">
    <location>
        <begin position="212"/>
        <end position="234"/>
    </location>
</feature>
<name>A0ABX5VME5_9MICO</name>